<comment type="catalytic activity">
    <reaction evidence="7">
        <text>L-threonyl-[protein] + ATP = O-phospho-L-threonyl-[protein] + ADP + H(+)</text>
        <dbReference type="Rhea" id="RHEA:46608"/>
        <dbReference type="Rhea" id="RHEA-COMP:11060"/>
        <dbReference type="Rhea" id="RHEA-COMP:11605"/>
        <dbReference type="ChEBI" id="CHEBI:15378"/>
        <dbReference type="ChEBI" id="CHEBI:30013"/>
        <dbReference type="ChEBI" id="CHEBI:30616"/>
        <dbReference type="ChEBI" id="CHEBI:61977"/>
        <dbReference type="ChEBI" id="CHEBI:456216"/>
        <dbReference type="EC" id="2.7.11.1"/>
    </reaction>
</comment>
<evidence type="ECO:0000256" key="7">
    <source>
        <dbReference type="ARBA" id="ARBA00047899"/>
    </source>
</evidence>
<dbReference type="InterPro" id="IPR011009">
    <property type="entry name" value="Kinase-like_dom_sf"/>
</dbReference>
<keyword evidence="4" id="KW-0547">Nucleotide-binding</keyword>
<dbReference type="InterPro" id="IPR044861">
    <property type="entry name" value="IPNS-like_FE2OG_OXY"/>
</dbReference>
<evidence type="ECO:0000256" key="3">
    <source>
        <dbReference type="ARBA" id="ARBA00022679"/>
    </source>
</evidence>
<dbReference type="PROSITE" id="PS00107">
    <property type="entry name" value="PROTEIN_KINASE_ATP"/>
    <property type="match status" value="1"/>
</dbReference>
<dbReference type="Pfam" id="PF03171">
    <property type="entry name" value="2OG-FeII_Oxy"/>
    <property type="match status" value="1"/>
</dbReference>
<dbReference type="PANTHER" id="PTHR45707">
    <property type="entry name" value="C2 CALCIUM/LIPID-BINDING PLANT PHOSPHORIBOSYLTRANSFERASE FAMILY PROTEIN"/>
    <property type="match status" value="1"/>
</dbReference>
<keyword evidence="2" id="KW-0723">Serine/threonine-protein kinase</keyword>
<feature type="region of interest" description="Disordered" evidence="9">
    <location>
        <begin position="136"/>
        <end position="157"/>
    </location>
</feature>
<dbReference type="SUPFAM" id="SSF56112">
    <property type="entry name" value="Protein kinase-like (PK-like)"/>
    <property type="match status" value="1"/>
</dbReference>
<keyword evidence="5" id="KW-0418">Kinase</keyword>
<dbReference type="FunFam" id="1.10.510.10:FF:001023">
    <property type="entry name" value="Os07g0541700 protein"/>
    <property type="match status" value="1"/>
</dbReference>
<comment type="catalytic activity">
    <reaction evidence="8">
        <text>L-seryl-[protein] + ATP = O-phospho-L-seryl-[protein] + ADP + H(+)</text>
        <dbReference type="Rhea" id="RHEA:17989"/>
        <dbReference type="Rhea" id="RHEA-COMP:9863"/>
        <dbReference type="Rhea" id="RHEA-COMP:11604"/>
        <dbReference type="ChEBI" id="CHEBI:15378"/>
        <dbReference type="ChEBI" id="CHEBI:29999"/>
        <dbReference type="ChEBI" id="CHEBI:30616"/>
        <dbReference type="ChEBI" id="CHEBI:83421"/>
        <dbReference type="ChEBI" id="CHEBI:456216"/>
        <dbReference type="EC" id="2.7.11.1"/>
    </reaction>
</comment>
<dbReference type="GO" id="GO:0005524">
    <property type="term" value="F:ATP binding"/>
    <property type="evidence" value="ECO:0007669"/>
    <property type="project" value="UniProtKB-UniRule"/>
</dbReference>
<dbReference type="PROSITE" id="PS50011">
    <property type="entry name" value="PROTEIN_KINASE_DOM"/>
    <property type="match status" value="1"/>
</dbReference>
<evidence type="ECO:0000256" key="1">
    <source>
        <dbReference type="ARBA" id="ARBA00012513"/>
    </source>
</evidence>
<dbReference type="InterPro" id="IPR017441">
    <property type="entry name" value="Protein_kinase_ATP_BS"/>
</dbReference>
<dbReference type="InterPro" id="IPR000719">
    <property type="entry name" value="Prot_kinase_dom"/>
</dbReference>
<evidence type="ECO:0000256" key="9">
    <source>
        <dbReference type="SAM" id="MobiDB-lite"/>
    </source>
</evidence>
<dbReference type="InterPro" id="IPR006912">
    <property type="entry name" value="Harbinger_derived_prot"/>
</dbReference>
<dbReference type="InterPro" id="IPR008271">
    <property type="entry name" value="Ser/Thr_kinase_AS"/>
</dbReference>
<feature type="domain" description="Protein kinase" evidence="10">
    <location>
        <begin position="184"/>
        <end position="465"/>
    </location>
</feature>
<evidence type="ECO:0000259" key="10">
    <source>
        <dbReference type="PROSITE" id="PS50011"/>
    </source>
</evidence>
<name>M8BQ39_AEGTA</name>
<keyword evidence="3" id="KW-0808">Transferase</keyword>
<dbReference type="ExpressionAtlas" id="M8BQ39">
    <property type="expression patterns" value="baseline"/>
</dbReference>
<dbReference type="PROSITE" id="PS00108">
    <property type="entry name" value="PROTEIN_KINASE_ST"/>
    <property type="match status" value="1"/>
</dbReference>
<organism evidence="11">
    <name type="scientific">Aegilops tauschii</name>
    <name type="common">Tausch's goatgrass</name>
    <name type="synonym">Aegilops squarrosa</name>
    <dbReference type="NCBI Taxonomy" id="37682"/>
    <lineage>
        <taxon>Eukaryota</taxon>
        <taxon>Viridiplantae</taxon>
        <taxon>Streptophyta</taxon>
        <taxon>Embryophyta</taxon>
        <taxon>Tracheophyta</taxon>
        <taxon>Spermatophyta</taxon>
        <taxon>Magnoliopsida</taxon>
        <taxon>Liliopsida</taxon>
        <taxon>Poales</taxon>
        <taxon>Poaceae</taxon>
        <taxon>BOP clade</taxon>
        <taxon>Pooideae</taxon>
        <taxon>Triticodae</taxon>
        <taxon>Triticeae</taxon>
        <taxon>Triticinae</taxon>
        <taxon>Aegilops</taxon>
    </lineage>
</organism>
<evidence type="ECO:0000256" key="5">
    <source>
        <dbReference type="ARBA" id="ARBA00022777"/>
    </source>
</evidence>
<dbReference type="Pfam" id="PF00069">
    <property type="entry name" value="Pkinase"/>
    <property type="match status" value="1"/>
</dbReference>
<dbReference type="PANTHER" id="PTHR45707:SF76">
    <property type="entry name" value="PROTEIN KINASE DOMAIN-CONTAINING PROTEIN"/>
    <property type="match status" value="1"/>
</dbReference>
<evidence type="ECO:0000313" key="11">
    <source>
        <dbReference type="EnsemblPlants" id="EMT24084"/>
    </source>
</evidence>
<accession>M8BQ39</accession>
<proteinExistence type="predicted"/>
<keyword evidence="6" id="KW-0067">ATP-binding</keyword>
<dbReference type="GO" id="GO:0004674">
    <property type="term" value="F:protein serine/threonine kinase activity"/>
    <property type="evidence" value="ECO:0007669"/>
    <property type="project" value="UniProtKB-KW"/>
</dbReference>
<dbReference type="AlphaFoldDB" id="M8BQ39"/>
<evidence type="ECO:0000256" key="2">
    <source>
        <dbReference type="ARBA" id="ARBA00022527"/>
    </source>
</evidence>
<dbReference type="Pfam" id="PF04827">
    <property type="entry name" value="Plant_tran"/>
    <property type="match status" value="1"/>
</dbReference>
<dbReference type="EnsemblPlants" id="EMT24084">
    <property type="protein sequence ID" value="EMT24084"/>
    <property type="gene ID" value="F775_00337"/>
</dbReference>
<protein>
    <recommendedName>
        <fullName evidence="1">non-specific serine/threonine protein kinase</fullName>
        <ecNumber evidence="1">2.7.11.1</ecNumber>
    </recommendedName>
</protein>
<dbReference type="SMART" id="SM00220">
    <property type="entry name" value="S_TKc"/>
    <property type="match status" value="1"/>
</dbReference>
<evidence type="ECO:0000256" key="8">
    <source>
        <dbReference type="ARBA" id="ARBA00048679"/>
    </source>
</evidence>
<sequence length="532" mass="59892">MAGSHNDINVFQRSPVFDRLAEGNNPPVNFTINGHNYDKGYYSWVTVSILSGPLLSRQYPTLSERRGKDLPKSKRVLGRMSSVPLVFRDLDGASFGILLIPEARRNCSRTVVMVTGFVVAAVVAALLAEEDVKSTGQNKATITPGTKKENGQEGDSIVDNDMASKLQNTTSLTVQVLLAITDNFSEKRKIGQGAYGKVYVAELENEKEIAVKLLYNNMPEIDHVQFQREFENLMRLEHHNIYMGRTIFTERTYRALCFEYMQNGSLEKHLSDEGDGLDWHTCYKIIKGTWKGLKYLHEGLDKPIYHLDLKPSNILLDKNMVPKLADFGLSKLFGDKQTMITQTPIGTMGYVPMEFLHGNIVSNKFDIFSLGVVMIKIIAGHGGHSKSVEMPIHEFFDLVQRKWRGRMLETCLASTPLEAYCKQVNVCTEIALSCMDIDRHKRPNIADIMNQLNGTEDVINRDPGFARSNHYSPCPRPDLVSGTRPHSDGGLLTILFVDHDVGGLQVERDGQWYSVPAKPYWFVINLADRMEV</sequence>
<dbReference type="SUPFAM" id="SSF51197">
    <property type="entry name" value="Clavaminate synthase-like"/>
    <property type="match status" value="1"/>
</dbReference>
<dbReference type="EC" id="2.7.11.1" evidence="1"/>
<evidence type="ECO:0000256" key="4">
    <source>
        <dbReference type="ARBA" id="ARBA00022741"/>
    </source>
</evidence>
<dbReference type="Gene3D" id="3.30.200.20">
    <property type="entry name" value="Phosphorylase Kinase, domain 1"/>
    <property type="match status" value="1"/>
</dbReference>
<dbReference type="Gene3D" id="1.10.510.10">
    <property type="entry name" value="Transferase(Phosphotransferase) domain 1"/>
    <property type="match status" value="1"/>
</dbReference>
<reference evidence="11" key="1">
    <citation type="submission" date="2015-06" db="UniProtKB">
        <authorList>
            <consortium name="EnsemblPlants"/>
        </authorList>
    </citation>
    <scope>IDENTIFICATION</scope>
</reference>
<evidence type="ECO:0000256" key="6">
    <source>
        <dbReference type="ARBA" id="ARBA00022840"/>
    </source>
</evidence>